<sequence>MYTVTKEGTRVAITDWKGAVVYAAEDDAIIVYESYGATITARVGTLSDEELVVALTSAVRLRV</sequence>
<name>A0A4R1L7E3_9BACT</name>
<reference evidence="1 2" key="1">
    <citation type="submission" date="2019-03" db="EMBL/GenBank/DDBJ databases">
        <title>Genomic Encyclopedia of Type Strains, Phase IV (KMG-IV): sequencing the most valuable type-strain genomes for metagenomic binning, comparative biology and taxonomic classification.</title>
        <authorList>
            <person name="Goeker M."/>
        </authorList>
    </citation>
    <scope>NUCLEOTIDE SEQUENCE [LARGE SCALE GENOMIC DNA]</scope>
    <source>
        <strain evidence="1 2">DSM 103428</strain>
    </source>
</reference>
<dbReference type="Proteomes" id="UP000295210">
    <property type="component" value="Unassembled WGS sequence"/>
</dbReference>
<evidence type="ECO:0000313" key="1">
    <source>
        <dbReference type="EMBL" id="TCK74135.1"/>
    </source>
</evidence>
<proteinExistence type="predicted"/>
<dbReference type="AlphaFoldDB" id="A0A4R1L7E3"/>
<accession>A0A4R1L7E3</accession>
<dbReference type="RefSeq" id="WP_131994741.1">
    <property type="nucleotide sequence ID" value="NZ_SMGK01000002.1"/>
</dbReference>
<organism evidence="1 2">
    <name type="scientific">Acidipila rosea</name>
    <dbReference type="NCBI Taxonomy" id="768535"/>
    <lineage>
        <taxon>Bacteria</taxon>
        <taxon>Pseudomonadati</taxon>
        <taxon>Acidobacteriota</taxon>
        <taxon>Terriglobia</taxon>
        <taxon>Terriglobales</taxon>
        <taxon>Acidobacteriaceae</taxon>
        <taxon>Acidipila</taxon>
    </lineage>
</organism>
<gene>
    <name evidence="1" type="ORF">C7378_1757</name>
</gene>
<comment type="caution">
    <text evidence="1">The sequence shown here is derived from an EMBL/GenBank/DDBJ whole genome shotgun (WGS) entry which is preliminary data.</text>
</comment>
<keyword evidence="2" id="KW-1185">Reference proteome</keyword>
<dbReference type="EMBL" id="SMGK01000002">
    <property type="protein sequence ID" value="TCK74135.1"/>
    <property type="molecule type" value="Genomic_DNA"/>
</dbReference>
<protein>
    <submittedName>
        <fullName evidence="1">Uncharacterized protein</fullName>
    </submittedName>
</protein>
<evidence type="ECO:0000313" key="2">
    <source>
        <dbReference type="Proteomes" id="UP000295210"/>
    </source>
</evidence>